<evidence type="ECO:0000313" key="2">
    <source>
        <dbReference type="Proteomes" id="UP000230731"/>
    </source>
</evidence>
<name>A0A2M6WZK1_9BACT</name>
<dbReference type="EMBL" id="PEZP01000021">
    <property type="protein sequence ID" value="PIT98233.1"/>
    <property type="molecule type" value="Genomic_DNA"/>
</dbReference>
<proteinExistence type="predicted"/>
<dbReference type="AlphaFoldDB" id="A0A2M6WZK1"/>
<accession>A0A2M6WZK1</accession>
<organism evidence="1 2">
    <name type="scientific">Candidatus Andersenbacteria bacterium CG10_big_fil_rev_8_21_14_0_10_54_11</name>
    <dbReference type="NCBI Taxonomy" id="1974485"/>
    <lineage>
        <taxon>Bacteria</taxon>
        <taxon>Candidatus Anderseniibacteriota</taxon>
    </lineage>
</organism>
<dbReference type="Proteomes" id="UP000230731">
    <property type="component" value="Unassembled WGS sequence"/>
</dbReference>
<reference evidence="2" key="1">
    <citation type="submission" date="2017-09" db="EMBL/GenBank/DDBJ databases">
        <title>Depth-based differentiation of microbial function through sediment-hosted aquifers and enrichment of novel symbionts in the deep terrestrial subsurface.</title>
        <authorList>
            <person name="Probst A.J."/>
            <person name="Ladd B."/>
            <person name="Jarett J.K."/>
            <person name="Geller-Mcgrath D.E."/>
            <person name="Sieber C.M.K."/>
            <person name="Emerson J.B."/>
            <person name="Anantharaman K."/>
            <person name="Thomas B.C."/>
            <person name="Malmstrom R."/>
            <person name="Stieglmeier M."/>
            <person name="Klingl A."/>
            <person name="Woyke T."/>
            <person name="Ryan C.M."/>
            <person name="Banfield J.F."/>
        </authorList>
    </citation>
    <scope>NUCLEOTIDE SEQUENCE [LARGE SCALE GENOMIC DNA]</scope>
</reference>
<comment type="caution">
    <text evidence="1">The sequence shown here is derived from an EMBL/GenBank/DDBJ whole genome shotgun (WGS) entry which is preliminary data.</text>
</comment>
<gene>
    <name evidence="1" type="ORF">COT71_01675</name>
</gene>
<evidence type="ECO:0000313" key="1">
    <source>
        <dbReference type="EMBL" id="PIT98233.1"/>
    </source>
</evidence>
<sequence length="172" mass="19813">MLSAVSMAYDQDHLLAGQRQPAHLNLVVSFIGPLFDFLRDQDYNGAKQFVYDHPDEGKCALAFLAITVTKGLLEQVPTKDIYWLYVAICQMTDYVIDNSEQPHCDLLDFQKSTCTKVREITNDYKAFTNKERQEIHDLFGKIDCNLLCFVGMCVRCLPTQYNAPPDFRQLRF</sequence>
<protein>
    <submittedName>
        <fullName evidence="1">Uncharacterized protein</fullName>
    </submittedName>
</protein>